<dbReference type="InterPro" id="IPR036875">
    <property type="entry name" value="Znf_CCHC_sf"/>
</dbReference>
<dbReference type="EMBL" id="JBCNJP010000012">
    <property type="protein sequence ID" value="KAK9070584.1"/>
    <property type="molecule type" value="Genomic_DNA"/>
</dbReference>
<evidence type="ECO:0000313" key="4">
    <source>
        <dbReference type="EMBL" id="KAK9070584.1"/>
    </source>
</evidence>
<dbReference type="GO" id="GO:0008270">
    <property type="term" value="F:zinc ion binding"/>
    <property type="evidence" value="ECO:0007669"/>
    <property type="project" value="UniProtKB-KW"/>
</dbReference>
<feature type="region of interest" description="Disordered" evidence="2">
    <location>
        <begin position="43"/>
        <end position="71"/>
    </location>
</feature>
<evidence type="ECO:0000256" key="1">
    <source>
        <dbReference type="PROSITE-ProRule" id="PRU00047"/>
    </source>
</evidence>
<feature type="region of interest" description="Disordered" evidence="2">
    <location>
        <begin position="174"/>
        <end position="230"/>
    </location>
</feature>
<protein>
    <recommendedName>
        <fullName evidence="3">CCHC-type domain-containing protein</fullName>
    </recommendedName>
</protein>
<proteinExistence type="predicted"/>
<keyword evidence="1" id="KW-0863">Zinc-finger</keyword>
<dbReference type="SMART" id="SM00343">
    <property type="entry name" value="ZnF_C2HC"/>
    <property type="match status" value="1"/>
</dbReference>
<feature type="domain" description="CCHC-type" evidence="3">
    <location>
        <begin position="146"/>
        <end position="159"/>
    </location>
</feature>
<dbReference type="Proteomes" id="UP001408789">
    <property type="component" value="Unassembled WGS sequence"/>
</dbReference>
<evidence type="ECO:0000256" key="2">
    <source>
        <dbReference type="SAM" id="MobiDB-lite"/>
    </source>
</evidence>
<dbReference type="AlphaFoldDB" id="A0AAP0DGE0"/>
<sequence length="366" mass="41595">MSESKTSESSESNVCAKLSECGVFNLGKCDLKPVKPLRTVRILRRGKGPQNDVPKPTGDVKQSEGSVNCPTPNVQKVRDTKPREFVPYPEVNSAYDQFKPIQREYILSTKPHGKTLWIHKNASKPTWISTGRNQPQAPVYPKKQSCHVCGQPGHMARNCLYRPYEPYYPKRVHQRPVPQAQTHGGSKQKPAPSNPKMQKSVPQQPKVQKVNQKPKSPQKPTKNGFKTDNVFHFKSKPVSFPKSVGYSKPNVRCEVERWNETKVVNQNYQPRGVYKKRSKQFQNVKIKNQNVQKNPAKCPQVKDRPNHQTWKVKNKDVPKNDQVKPKTKTATPPLPDFTKGMCLKEVTFIDSSGLPRTTMAWVPLSN</sequence>
<reference evidence="4 5" key="1">
    <citation type="submission" date="2024-04" db="EMBL/GenBank/DDBJ databases">
        <title>The reference genome of an endangered Asteraceae, Deinandra increscens subsp. villosa, native to the Central Coast of California.</title>
        <authorList>
            <person name="Guilliams M."/>
            <person name="Hasenstab-Lehman K."/>
            <person name="Meyer R."/>
            <person name="Mcevoy S."/>
        </authorList>
    </citation>
    <scope>NUCLEOTIDE SEQUENCE [LARGE SCALE GENOMIC DNA]</scope>
    <source>
        <tissue evidence="4">Leaf</tissue>
    </source>
</reference>
<evidence type="ECO:0000313" key="5">
    <source>
        <dbReference type="Proteomes" id="UP001408789"/>
    </source>
</evidence>
<dbReference type="GO" id="GO:0003676">
    <property type="term" value="F:nucleic acid binding"/>
    <property type="evidence" value="ECO:0007669"/>
    <property type="project" value="InterPro"/>
</dbReference>
<feature type="region of interest" description="Disordered" evidence="2">
    <location>
        <begin position="289"/>
        <end position="308"/>
    </location>
</feature>
<dbReference type="Gene3D" id="4.10.60.10">
    <property type="entry name" value="Zinc finger, CCHC-type"/>
    <property type="match status" value="1"/>
</dbReference>
<dbReference type="InterPro" id="IPR001878">
    <property type="entry name" value="Znf_CCHC"/>
</dbReference>
<dbReference type="Pfam" id="PF00098">
    <property type="entry name" value="zf-CCHC"/>
    <property type="match status" value="1"/>
</dbReference>
<name>A0AAP0DGE0_9ASTR</name>
<dbReference type="SUPFAM" id="SSF57756">
    <property type="entry name" value="Retrovirus zinc finger-like domains"/>
    <property type="match status" value="1"/>
</dbReference>
<dbReference type="PROSITE" id="PS50158">
    <property type="entry name" value="ZF_CCHC"/>
    <property type="match status" value="1"/>
</dbReference>
<accession>A0AAP0DGE0</accession>
<organism evidence="4 5">
    <name type="scientific">Deinandra increscens subsp. villosa</name>
    <dbReference type="NCBI Taxonomy" id="3103831"/>
    <lineage>
        <taxon>Eukaryota</taxon>
        <taxon>Viridiplantae</taxon>
        <taxon>Streptophyta</taxon>
        <taxon>Embryophyta</taxon>
        <taxon>Tracheophyta</taxon>
        <taxon>Spermatophyta</taxon>
        <taxon>Magnoliopsida</taxon>
        <taxon>eudicotyledons</taxon>
        <taxon>Gunneridae</taxon>
        <taxon>Pentapetalae</taxon>
        <taxon>asterids</taxon>
        <taxon>campanulids</taxon>
        <taxon>Asterales</taxon>
        <taxon>Asteraceae</taxon>
        <taxon>Asteroideae</taxon>
        <taxon>Heliantheae alliance</taxon>
        <taxon>Madieae</taxon>
        <taxon>Madiinae</taxon>
        <taxon>Deinandra</taxon>
    </lineage>
</organism>
<keyword evidence="5" id="KW-1185">Reference proteome</keyword>
<evidence type="ECO:0000259" key="3">
    <source>
        <dbReference type="PROSITE" id="PS50158"/>
    </source>
</evidence>
<feature type="compositionally biased region" description="Low complexity" evidence="2">
    <location>
        <begin position="195"/>
        <end position="220"/>
    </location>
</feature>
<comment type="caution">
    <text evidence="4">The sequence shown here is derived from an EMBL/GenBank/DDBJ whole genome shotgun (WGS) entry which is preliminary data.</text>
</comment>
<keyword evidence="1" id="KW-0862">Zinc</keyword>
<gene>
    <name evidence="4" type="ORF">SSX86_010986</name>
</gene>
<keyword evidence="1" id="KW-0479">Metal-binding</keyword>
<feature type="region of interest" description="Disordered" evidence="2">
    <location>
        <begin position="316"/>
        <end position="335"/>
    </location>
</feature>